<organism evidence="2 3">
    <name type="scientific">Rhizophlyctis rosea</name>
    <dbReference type="NCBI Taxonomy" id="64517"/>
    <lineage>
        <taxon>Eukaryota</taxon>
        <taxon>Fungi</taxon>
        <taxon>Fungi incertae sedis</taxon>
        <taxon>Chytridiomycota</taxon>
        <taxon>Chytridiomycota incertae sedis</taxon>
        <taxon>Chytridiomycetes</taxon>
        <taxon>Rhizophlyctidales</taxon>
        <taxon>Rhizophlyctidaceae</taxon>
        <taxon>Rhizophlyctis</taxon>
    </lineage>
</organism>
<name>A0AAD5SIN6_9FUNG</name>
<proteinExistence type="predicted"/>
<dbReference type="CDD" id="cd08249">
    <property type="entry name" value="enoyl_reductase_like"/>
    <property type="match status" value="1"/>
</dbReference>
<evidence type="ECO:0000259" key="1">
    <source>
        <dbReference type="SMART" id="SM00829"/>
    </source>
</evidence>
<gene>
    <name evidence="2" type="ORF">HK097_010948</name>
</gene>
<dbReference type="AlphaFoldDB" id="A0AAD5SIN6"/>
<reference evidence="2" key="1">
    <citation type="submission" date="2020-05" db="EMBL/GenBank/DDBJ databases">
        <title>Phylogenomic resolution of chytrid fungi.</title>
        <authorList>
            <person name="Stajich J.E."/>
            <person name="Amses K."/>
            <person name="Simmons R."/>
            <person name="Seto K."/>
            <person name="Myers J."/>
            <person name="Bonds A."/>
            <person name="Quandt C.A."/>
            <person name="Barry K."/>
            <person name="Liu P."/>
            <person name="Grigoriev I."/>
            <person name="Longcore J.E."/>
            <person name="James T.Y."/>
        </authorList>
    </citation>
    <scope>NUCLEOTIDE SEQUENCE</scope>
    <source>
        <strain evidence="2">JEL0318</strain>
    </source>
</reference>
<dbReference type="SUPFAM" id="SSF51735">
    <property type="entry name" value="NAD(P)-binding Rossmann-fold domains"/>
    <property type="match status" value="1"/>
</dbReference>
<dbReference type="InterPro" id="IPR013154">
    <property type="entry name" value="ADH-like_N"/>
</dbReference>
<dbReference type="InterPro" id="IPR013149">
    <property type="entry name" value="ADH-like_C"/>
</dbReference>
<dbReference type="PANTHER" id="PTHR45348">
    <property type="entry name" value="HYPOTHETICAL OXIDOREDUCTASE (EUROFUNG)"/>
    <property type="match status" value="1"/>
</dbReference>
<dbReference type="Pfam" id="PF08240">
    <property type="entry name" value="ADH_N"/>
    <property type="match status" value="1"/>
</dbReference>
<dbReference type="Pfam" id="PF00107">
    <property type="entry name" value="ADH_zinc_N"/>
    <property type="match status" value="1"/>
</dbReference>
<dbReference type="Proteomes" id="UP001212841">
    <property type="component" value="Unassembled WGS sequence"/>
</dbReference>
<keyword evidence="3" id="KW-1185">Reference proteome</keyword>
<dbReference type="SMART" id="SM00829">
    <property type="entry name" value="PKS_ER"/>
    <property type="match status" value="1"/>
</dbReference>
<protein>
    <recommendedName>
        <fullName evidence="1">Enoyl reductase (ER) domain-containing protein</fullName>
    </recommendedName>
</protein>
<evidence type="ECO:0000313" key="2">
    <source>
        <dbReference type="EMBL" id="KAJ3055291.1"/>
    </source>
</evidence>
<dbReference type="InterPro" id="IPR047122">
    <property type="entry name" value="Trans-enoyl_RdTase-like"/>
</dbReference>
<dbReference type="Gene3D" id="3.90.180.10">
    <property type="entry name" value="Medium-chain alcohol dehydrogenases, catalytic domain"/>
    <property type="match status" value="1"/>
</dbReference>
<feature type="domain" description="Enoyl reductase (ER)" evidence="1">
    <location>
        <begin position="15"/>
        <end position="333"/>
    </location>
</feature>
<dbReference type="PANTHER" id="PTHR45348:SF2">
    <property type="entry name" value="ZINC-TYPE ALCOHOL DEHYDROGENASE-LIKE PROTEIN C2E1P3.01"/>
    <property type="match status" value="1"/>
</dbReference>
<dbReference type="InterPro" id="IPR020843">
    <property type="entry name" value="ER"/>
</dbReference>
<comment type="caution">
    <text evidence="2">The sequence shown here is derived from an EMBL/GenBank/DDBJ whole genome shotgun (WGS) entry which is preliminary data.</text>
</comment>
<accession>A0AAD5SIN6</accession>
<dbReference type="Gene3D" id="3.40.50.720">
    <property type="entry name" value="NAD(P)-binding Rossmann-like Domain"/>
    <property type="match status" value="1"/>
</dbReference>
<sequence length="335" mass="35414">MVQLIKALRAKQAGPLSEVLYIDEIPKPTPGEGQVLIRVRATAVNPLDWKQAQHGLFVQSWPHPLGYDISGVVEEVGAGVAGIAVGDEVYSGTTGGFAEYNLAPASKVYKKPASLSFEEATTIPVGVATAVAALFTEKGLGLHQLKEAHNFETPEWVLVTGGATSVGVFAIQLAARAGYKVVVTASKKNEEYVKSLGASASIDYTLPTETQLATIKNLTSNSLRYAIDLVDGRETSDLAIAALNHSLNPTLINLAYFGPQDVPEGVNARGLSGGDPSIQDEVRKIRVEQVVPLLESGELKVNKVHRLEGGLEGLKEGLKISAEGRVSGAKLVASL</sequence>
<dbReference type="SUPFAM" id="SSF50129">
    <property type="entry name" value="GroES-like"/>
    <property type="match status" value="1"/>
</dbReference>
<dbReference type="GO" id="GO:0016651">
    <property type="term" value="F:oxidoreductase activity, acting on NAD(P)H"/>
    <property type="evidence" value="ECO:0007669"/>
    <property type="project" value="InterPro"/>
</dbReference>
<evidence type="ECO:0000313" key="3">
    <source>
        <dbReference type="Proteomes" id="UP001212841"/>
    </source>
</evidence>
<dbReference type="EMBL" id="JADGJD010000086">
    <property type="protein sequence ID" value="KAJ3055291.1"/>
    <property type="molecule type" value="Genomic_DNA"/>
</dbReference>
<dbReference type="InterPro" id="IPR036291">
    <property type="entry name" value="NAD(P)-bd_dom_sf"/>
</dbReference>
<dbReference type="InterPro" id="IPR011032">
    <property type="entry name" value="GroES-like_sf"/>
</dbReference>